<evidence type="ECO:0000259" key="8">
    <source>
        <dbReference type="Pfam" id="PF21982"/>
    </source>
</evidence>
<dbReference type="Proteomes" id="UP000245474">
    <property type="component" value="Unassembled WGS sequence"/>
</dbReference>
<dbReference type="PANTHER" id="PTHR33602">
    <property type="entry name" value="REGULATORY PROTEIN RECX FAMILY PROTEIN"/>
    <property type="match status" value="1"/>
</dbReference>
<feature type="domain" description="RecX third three-helical" evidence="7">
    <location>
        <begin position="86"/>
        <end position="132"/>
    </location>
</feature>
<dbReference type="InterPro" id="IPR003783">
    <property type="entry name" value="Regulatory_RecX"/>
</dbReference>
<keyword evidence="10" id="KW-1185">Reference proteome</keyword>
<gene>
    <name evidence="5" type="primary">recX</name>
    <name evidence="9" type="ORF">DEM34_18930</name>
</gene>
<organism evidence="9 10">
    <name type="scientific">Sediminicurvatus halobius</name>
    <dbReference type="NCBI Taxonomy" id="2182432"/>
    <lineage>
        <taxon>Bacteria</taxon>
        <taxon>Pseudomonadati</taxon>
        <taxon>Pseudomonadota</taxon>
        <taxon>Gammaproteobacteria</taxon>
        <taxon>Chromatiales</taxon>
        <taxon>Ectothiorhodospiraceae</taxon>
        <taxon>Sediminicurvatus</taxon>
    </lineage>
</organism>
<dbReference type="InterPro" id="IPR053926">
    <property type="entry name" value="RecX_HTH_1st"/>
</dbReference>
<evidence type="ECO:0000313" key="9">
    <source>
        <dbReference type="EMBL" id="PWG60962.1"/>
    </source>
</evidence>
<evidence type="ECO:0000256" key="4">
    <source>
        <dbReference type="ARBA" id="ARBA00022490"/>
    </source>
</evidence>
<dbReference type="PANTHER" id="PTHR33602:SF1">
    <property type="entry name" value="REGULATORY PROTEIN RECX FAMILY PROTEIN"/>
    <property type="match status" value="1"/>
</dbReference>
<comment type="subcellular location">
    <subcellularLocation>
        <location evidence="1 5">Cytoplasm</location>
    </subcellularLocation>
</comment>
<dbReference type="HAMAP" id="MF_01114">
    <property type="entry name" value="RecX"/>
    <property type="match status" value="1"/>
</dbReference>
<evidence type="ECO:0000256" key="3">
    <source>
        <dbReference type="ARBA" id="ARBA00018111"/>
    </source>
</evidence>
<dbReference type="OrthoDB" id="7066780at2"/>
<accession>A0A2U2MVW1</accession>
<evidence type="ECO:0000256" key="1">
    <source>
        <dbReference type="ARBA" id="ARBA00004496"/>
    </source>
</evidence>
<dbReference type="Pfam" id="PF21982">
    <property type="entry name" value="RecX_HTH1"/>
    <property type="match status" value="1"/>
</dbReference>
<dbReference type="Pfam" id="PF21981">
    <property type="entry name" value="RecX_HTH3"/>
    <property type="match status" value="1"/>
</dbReference>
<comment type="function">
    <text evidence="5">Modulates RecA activity.</text>
</comment>
<reference evidence="9 10" key="1">
    <citation type="submission" date="2018-05" db="EMBL/GenBank/DDBJ databases">
        <title>Spiribacter halobius sp. nov., a moderately halophilic bacterium isolated from marine solar saltern.</title>
        <authorList>
            <person name="Zheng W.-S."/>
            <person name="Lu D.-C."/>
            <person name="Du Z.-J."/>
        </authorList>
    </citation>
    <scope>NUCLEOTIDE SEQUENCE [LARGE SCALE GENOMIC DNA]</scope>
    <source>
        <strain evidence="9 10">E85</strain>
    </source>
</reference>
<proteinExistence type="inferred from homology"/>
<comment type="caution">
    <text evidence="9">The sequence shown here is derived from an EMBL/GenBank/DDBJ whole genome shotgun (WGS) entry which is preliminary data.</text>
</comment>
<evidence type="ECO:0000256" key="5">
    <source>
        <dbReference type="HAMAP-Rule" id="MF_01114"/>
    </source>
</evidence>
<keyword evidence="4 5" id="KW-0963">Cytoplasm</keyword>
<dbReference type="InterPro" id="IPR036388">
    <property type="entry name" value="WH-like_DNA-bd_sf"/>
</dbReference>
<sequence length="145" mass="16402">MRLLARREHSRRELARKLGQRGHPAPVIGRALDELAAENLQSDARFAEAYVRSRLERGYGPVRIEAELGERGVDAALVRPLLEADDDEWIERCREAHARRFGHAPGDLRERARQTRFLANRGFSASQIRRTLELAGAAEPADRDA</sequence>
<dbReference type="Pfam" id="PF02631">
    <property type="entry name" value="RecX_HTH2"/>
    <property type="match status" value="1"/>
</dbReference>
<dbReference type="EMBL" id="QFFI01000061">
    <property type="protein sequence ID" value="PWG60962.1"/>
    <property type="molecule type" value="Genomic_DNA"/>
</dbReference>
<comment type="similarity">
    <text evidence="2 5">Belongs to the RecX family.</text>
</comment>
<dbReference type="InterPro" id="IPR053924">
    <property type="entry name" value="RecX_HTH_2nd"/>
</dbReference>
<dbReference type="AlphaFoldDB" id="A0A2U2MVW1"/>
<name>A0A2U2MVW1_9GAMM</name>
<evidence type="ECO:0000313" key="10">
    <source>
        <dbReference type="Proteomes" id="UP000245474"/>
    </source>
</evidence>
<evidence type="ECO:0000256" key="2">
    <source>
        <dbReference type="ARBA" id="ARBA00009695"/>
    </source>
</evidence>
<dbReference type="GO" id="GO:0006282">
    <property type="term" value="P:regulation of DNA repair"/>
    <property type="evidence" value="ECO:0007669"/>
    <property type="project" value="UniProtKB-UniRule"/>
</dbReference>
<feature type="domain" description="RecX first three-helical" evidence="8">
    <location>
        <begin position="1"/>
        <end position="35"/>
    </location>
</feature>
<protein>
    <recommendedName>
        <fullName evidence="3 5">Regulatory protein RecX</fullName>
    </recommendedName>
</protein>
<dbReference type="GO" id="GO:0005737">
    <property type="term" value="C:cytoplasm"/>
    <property type="evidence" value="ECO:0007669"/>
    <property type="project" value="UniProtKB-SubCell"/>
</dbReference>
<evidence type="ECO:0000259" key="6">
    <source>
        <dbReference type="Pfam" id="PF02631"/>
    </source>
</evidence>
<evidence type="ECO:0000259" key="7">
    <source>
        <dbReference type="Pfam" id="PF21981"/>
    </source>
</evidence>
<dbReference type="Gene3D" id="1.10.10.10">
    <property type="entry name" value="Winged helix-like DNA-binding domain superfamily/Winged helix DNA-binding domain"/>
    <property type="match status" value="3"/>
</dbReference>
<dbReference type="InterPro" id="IPR053925">
    <property type="entry name" value="RecX_HTH_3rd"/>
</dbReference>
<feature type="domain" description="RecX second three-helical" evidence="6">
    <location>
        <begin position="42"/>
        <end position="78"/>
    </location>
</feature>